<reference evidence="1 2" key="1">
    <citation type="journal article" date="2007" name="Appl. Environ. Microbiol.">
        <title>Isolation of key methanogens for global methane emission from rice paddy fields: a novel isolate affiliated with the clone cluster rice cluster I.</title>
        <authorList>
            <person name="Sakai S."/>
            <person name="Imachi H."/>
            <person name="Sekiguchi Y."/>
            <person name="Ohashi A."/>
            <person name="Harada H."/>
            <person name="Kamagata Y."/>
        </authorList>
    </citation>
    <scope>NUCLEOTIDE SEQUENCE [LARGE SCALE GENOMIC DNA]</scope>
    <source>
        <strain evidence="2">DSM 17711 / JCM 13418 / NBRC 101707 / SANAE</strain>
    </source>
</reference>
<proteinExistence type="predicted"/>
<dbReference type="AlphaFoldDB" id="D1YXR7"/>
<name>D1YXR7_METPS</name>
<reference evidence="2" key="3">
    <citation type="journal article" date="2011" name="PLoS ONE">
        <title>Genome sequence of a mesophilic hydrogenotrophic methanogen Methanocella paludicola, the first cultivated representative of the order Methanocellales.</title>
        <authorList>
            <person name="Sakai S."/>
            <person name="Takaki Y."/>
            <person name="Shimamura S."/>
            <person name="Sekine M."/>
            <person name="Tajima T."/>
            <person name="Kosugi H."/>
            <person name="Ichikawa N."/>
            <person name="Tasumi E."/>
            <person name="Hiraki A.T."/>
            <person name="Shimizu A."/>
            <person name="Kato Y."/>
            <person name="Nishiko R."/>
            <person name="Mori K."/>
            <person name="Fujita N."/>
            <person name="Imachi H."/>
            <person name="Takai K."/>
        </authorList>
    </citation>
    <scope>NUCLEOTIDE SEQUENCE [LARGE SCALE GENOMIC DNA]</scope>
    <source>
        <strain evidence="2">DSM 17711 / JCM 13418 / NBRC 101707 / SANAE</strain>
    </source>
</reference>
<organism evidence="1 2">
    <name type="scientific">Methanocella paludicola (strain DSM 17711 / JCM 13418 / NBRC 101707 / SANAE)</name>
    <dbReference type="NCBI Taxonomy" id="304371"/>
    <lineage>
        <taxon>Archaea</taxon>
        <taxon>Methanobacteriati</taxon>
        <taxon>Methanobacteriota</taxon>
        <taxon>Stenosarchaea group</taxon>
        <taxon>Methanomicrobia</taxon>
        <taxon>Methanocellales</taxon>
        <taxon>Methanocellaceae</taxon>
        <taxon>Methanocella</taxon>
    </lineage>
</organism>
<dbReference type="Proteomes" id="UP000001882">
    <property type="component" value="Chromosome"/>
</dbReference>
<dbReference type="STRING" id="304371.MCP_1167"/>
<evidence type="ECO:0000313" key="2">
    <source>
        <dbReference type="Proteomes" id="UP000001882"/>
    </source>
</evidence>
<evidence type="ECO:0000313" key="1">
    <source>
        <dbReference type="EMBL" id="BAI61239.1"/>
    </source>
</evidence>
<dbReference type="KEGG" id="mpd:MCP_1167"/>
<keyword evidence="2" id="KW-1185">Reference proteome</keyword>
<accession>D1YXR7</accession>
<gene>
    <name evidence="1" type="ordered locus">MCP_1167</name>
</gene>
<dbReference type="InParanoid" id="D1YXR7"/>
<dbReference type="EMBL" id="AP011532">
    <property type="protein sequence ID" value="BAI61239.1"/>
    <property type="molecule type" value="Genomic_DNA"/>
</dbReference>
<sequence>MTAMVNAHYTKDLQELFVKAPALKDRIEYTLWFFPEVINIKFGRASRSAYYDGGTGTVRLTKISSNYVIGHEITHFLQDEAHFNGKTLPKGERQCDLFLFARSPALVADFWKAGDNSYIGWALDIGGLRSVYSREEGQAMIFEVCREAVARYNRGPCHYVSWAEKRINENIAGRLKDRGL</sequence>
<protein>
    <submittedName>
        <fullName evidence="1">Uncharacterized protein</fullName>
    </submittedName>
</protein>
<dbReference type="eggNOG" id="arCOG11830">
    <property type="taxonomic scope" value="Archaea"/>
</dbReference>
<reference evidence="1 2" key="2">
    <citation type="journal article" date="2008" name="Int. J. Syst. Evol. Microbiol.">
        <title>Methanocella paludicola gen. nov., sp. nov., a methane-producing archaeon, the first isolate of the lineage 'Rice Cluster I', and proposal of the new archaeal order Methanocellales ord. nov.</title>
        <authorList>
            <person name="Sakai S."/>
            <person name="Imachi H."/>
            <person name="Hanada S."/>
            <person name="Ohashi A."/>
            <person name="Harada H."/>
            <person name="Kamagata Y."/>
        </authorList>
    </citation>
    <scope>NUCLEOTIDE SEQUENCE [LARGE SCALE GENOMIC DNA]</scope>
    <source>
        <strain evidence="2">DSM 17711 / JCM 13418 / NBRC 101707 / SANAE</strain>
    </source>
</reference>